<dbReference type="AlphaFoldDB" id="A0A239WLE9"/>
<evidence type="ECO:0000313" key="15">
    <source>
        <dbReference type="Proteomes" id="UP000215332"/>
    </source>
</evidence>
<dbReference type="EMBL" id="LT906441">
    <property type="protein sequence ID" value="SNV35331.1"/>
    <property type="molecule type" value="Genomic_DNA"/>
</dbReference>
<keyword evidence="7 10" id="KW-0067">ATP-binding</keyword>
<protein>
    <recommendedName>
        <fullName evidence="10">tRNA dimethylallyltransferase</fullName>
        <ecNumber evidence="10">2.5.1.75</ecNumber>
    </recommendedName>
    <alternativeName>
        <fullName evidence="10">Dimethylallyl diphosphate:tRNA dimethylallyltransferase</fullName>
        <shortName evidence="10">DMAPP:tRNA dimethylallyltransferase</shortName>
        <shortName evidence="10">DMATase</shortName>
    </alternativeName>
    <alternativeName>
        <fullName evidence="10">Isopentenyl-diphosphate:tRNA isopentenyltransferase</fullName>
        <shortName evidence="10">IPP transferase</shortName>
        <shortName evidence="10">IPPT</shortName>
        <shortName evidence="10">IPTase</shortName>
    </alternativeName>
</protein>
<sequence>MPLPVIALVGPTASGKSALAIQLALALAQHDHPAEIVNGDSMVVYRGMDIGTAKPSHDDRATVPHHLVDILDVTQSSSVALMQSRARQTFVDLRGRGVVPILVGGSALYSRAILDEMTIPPTDPAVRARLESELVEAGPHALHDRLGRLDPQAAKAILPGNGRRLVRALEVVELTGSFTATMPTGRYDAQVAPVIQIGLTLPREDMDRRIALRVEQMWRDGFVDEVRALPDLPCGRTASRALGYRQILQFLAGEINEDEAFEQTIVRTRRFARKQLMWYRKDDRIFWVDALSPHAVGDVLTHLEETMTSW</sequence>
<evidence type="ECO:0000256" key="2">
    <source>
        <dbReference type="ARBA" id="ARBA00003213"/>
    </source>
</evidence>
<dbReference type="PANTHER" id="PTHR11088:SF60">
    <property type="entry name" value="TRNA DIMETHYLALLYLTRANSFERASE"/>
    <property type="match status" value="1"/>
</dbReference>
<comment type="subunit">
    <text evidence="10">Monomer.</text>
</comment>
<dbReference type="Gene3D" id="1.10.20.140">
    <property type="match status" value="1"/>
</dbReference>
<dbReference type="InterPro" id="IPR027417">
    <property type="entry name" value="P-loop_NTPase"/>
</dbReference>
<dbReference type="Proteomes" id="UP000215332">
    <property type="component" value="Chromosome 1"/>
</dbReference>
<dbReference type="GO" id="GO:0005524">
    <property type="term" value="F:ATP binding"/>
    <property type="evidence" value="ECO:0007669"/>
    <property type="project" value="UniProtKB-UniRule"/>
</dbReference>
<dbReference type="EC" id="2.5.1.75" evidence="10"/>
<evidence type="ECO:0000256" key="4">
    <source>
        <dbReference type="ARBA" id="ARBA00022679"/>
    </source>
</evidence>
<feature type="site" description="Interaction with substrate tRNA" evidence="10">
    <location>
        <position position="106"/>
    </location>
</feature>
<dbReference type="SUPFAM" id="SSF52540">
    <property type="entry name" value="P-loop containing nucleoside triphosphate hydrolases"/>
    <property type="match status" value="2"/>
</dbReference>
<evidence type="ECO:0000256" key="10">
    <source>
        <dbReference type="HAMAP-Rule" id="MF_00185"/>
    </source>
</evidence>
<dbReference type="InterPro" id="IPR039657">
    <property type="entry name" value="Dimethylallyltransferase"/>
</dbReference>
<dbReference type="HAMAP" id="MF_00185">
    <property type="entry name" value="IPP_trans"/>
    <property type="match status" value="1"/>
</dbReference>
<gene>
    <name evidence="10 14" type="primary">miaA</name>
    <name evidence="14" type="ORF">SAMEA4412665_01212</name>
</gene>
<keyword evidence="6 10" id="KW-0547">Nucleotide-binding</keyword>
<comment type="caution">
    <text evidence="10">Lacks conserved residue(s) required for the propagation of feature annotation.</text>
</comment>
<evidence type="ECO:0000313" key="14">
    <source>
        <dbReference type="EMBL" id="SNV35331.1"/>
    </source>
</evidence>
<evidence type="ECO:0000256" key="9">
    <source>
        <dbReference type="ARBA" id="ARBA00049563"/>
    </source>
</evidence>
<feature type="binding site" evidence="10">
    <location>
        <begin position="10"/>
        <end position="17"/>
    </location>
    <ligand>
        <name>ATP</name>
        <dbReference type="ChEBI" id="CHEBI:30616"/>
    </ligand>
</feature>
<feature type="site" description="Interaction with substrate tRNA" evidence="10">
    <location>
        <position position="127"/>
    </location>
</feature>
<dbReference type="KEGG" id="cgrn:4412665_01212"/>
<dbReference type="GO" id="GO:0052381">
    <property type="term" value="F:tRNA dimethylallyltransferase activity"/>
    <property type="evidence" value="ECO:0007669"/>
    <property type="project" value="UniProtKB-UniRule"/>
</dbReference>
<feature type="region of interest" description="Interaction with substrate tRNA" evidence="10">
    <location>
        <begin position="40"/>
        <end position="43"/>
    </location>
</feature>
<keyword evidence="8 10" id="KW-0460">Magnesium</keyword>
<evidence type="ECO:0000256" key="11">
    <source>
        <dbReference type="RuleBase" id="RU003783"/>
    </source>
</evidence>
<evidence type="ECO:0000256" key="8">
    <source>
        <dbReference type="ARBA" id="ARBA00022842"/>
    </source>
</evidence>
<dbReference type="Pfam" id="PF01715">
    <property type="entry name" value="IPPT"/>
    <property type="match status" value="1"/>
</dbReference>
<evidence type="ECO:0000256" key="7">
    <source>
        <dbReference type="ARBA" id="ARBA00022840"/>
    </source>
</evidence>
<dbReference type="eggNOG" id="COG0324">
    <property type="taxonomic scope" value="Bacteria"/>
</dbReference>
<dbReference type="NCBIfam" id="TIGR00174">
    <property type="entry name" value="miaA"/>
    <property type="match status" value="1"/>
</dbReference>
<evidence type="ECO:0000256" key="13">
    <source>
        <dbReference type="RuleBase" id="RU003785"/>
    </source>
</evidence>
<comment type="function">
    <text evidence="2 10 12">Catalyzes the transfer of a dimethylallyl group onto the adenine at position 37 in tRNAs that read codons beginning with uridine, leading to the formation of N6-(dimethylallyl)adenosine (i(6)A).</text>
</comment>
<dbReference type="Gene3D" id="3.40.50.300">
    <property type="entry name" value="P-loop containing nucleotide triphosphate hydrolases"/>
    <property type="match status" value="1"/>
</dbReference>
<reference evidence="14 15" key="1">
    <citation type="submission" date="2017-06" db="EMBL/GenBank/DDBJ databases">
        <authorList>
            <consortium name="Pathogen Informatics"/>
        </authorList>
    </citation>
    <scope>NUCLEOTIDE SEQUENCE [LARGE SCALE GENOMIC DNA]</scope>
    <source>
        <strain evidence="14 15">NCTC11865</strain>
    </source>
</reference>
<keyword evidence="5 10" id="KW-0819">tRNA processing</keyword>
<dbReference type="InterPro" id="IPR018022">
    <property type="entry name" value="IPT"/>
</dbReference>
<evidence type="ECO:0000256" key="1">
    <source>
        <dbReference type="ARBA" id="ARBA00001946"/>
    </source>
</evidence>
<dbReference type="GO" id="GO:0006400">
    <property type="term" value="P:tRNA modification"/>
    <property type="evidence" value="ECO:0007669"/>
    <property type="project" value="TreeGrafter"/>
</dbReference>
<comment type="cofactor">
    <cofactor evidence="1 10">
        <name>Mg(2+)</name>
        <dbReference type="ChEBI" id="CHEBI:18420"/>
    </cofactor>
</comment>
<proteinExistence type="inferred from homology"/>
<accession>A0A239WLE9</accession>
<comment type="similarity">
    <text evidence="3 10 13">Belongs to the IPP transferase family.</text>
</comment>
<dbReference type="FunFam" id="1.10.20.140:FF:000001">
    <property type="entry name" value="tRNA dimethylallyltransferase"/>
    <property type="match status" value="1"/>
</dbReference>
<evidence type="ECO:0000256" key="12">
    <source>
        <dbReference type="RuleBase" id="RU003784"/>
    </source>
</evidence>
<name>A0A239WLE9_9ACTN</name>
<evidence type="ECO:0000256" key="3">
    <source>
        <dbReference type="ARBA" id="ARBA00005842"/>
    </source>
</evidence>
<feature type="binding site" evidence="10">
    <location>
        <begin position="12"/>
        <end position="17"/>
    </location>
    <ligand>
        <name>substrate</name>
    </ligand>
</feature>
<organism evidence="14 15">
    <name type="scientific">Cutibacterium granulosum</name>
    <dbReference type="NCBI Taxonomy" id="33011"/>
    <lineage>
        <taxon>Bacteria</taxon>
        <taxon>Bacillati</taxon>
        <taxon>Actinomycetota</taxon>
        <taxon>Actinomycetes</taxon>
        <taxon>Propionibacteriales</taxon>
        <taxon>Propionibacteriaceae</taxon>
        <taxon>Cutibacterium</taxon>
    </lineage>
</organism>
<comment type="catalytic activity">
    <reaction evidence="9 10 11">
        <text>adenosine(37) in tRNA + dimethylallyl diphosphate = N(6)-dimethylallyladenosine(37) in tRNA + diphosphate</text>
        <dbReference type="Rhea" id="RHEA:26482"/>
        <dbReference type="Rhea" id="RHEA-COMP:10162"/>
        <dbReference type="Rhea" id="RHEA-COMP:10375"/>
        <dbReference type="ChEBI" id="CHEBI:33019"/>
        <dbReference type="ChEBI" id="CHEBI:57623"/>
        <dbReference type="ChEBI" id="CHEBI:74411"/>
        <dbReference type="ChEBI" id="CHEBI:74415"/>
        <dbReference type="EC" id="2.5.1.75"/>
    </reaction>
</comment>
<evidence type="ECO:0000256" key="6">
    <source>
        <dbReference type="ARBA" id="ARBA00022741"/>
    </source>
</evidence>
<evidence type="ECO:0000256" key="5">
    <source>
        <dbReference type="ARBA" id="ARBA00022694"/>
    </source>
</evidence>
<dbReference type="PANTHER" id="PTHR11088">
    <property type="entry name" value="TRNA DIMETHYLALLYLTRANSFERASE"/>
    <property type="match status" value="1"/>
</dbReference>
<keyword evidence="4 10" id="KW-0808">Transferase</keyword>